<dbReference type="InterPro" id="IPR011335">
    <property type="entry name" value="Restrct_endonuc-II-like"/>
</dbReference>
<dbReference type="EMBL" id="WKRA01000001">
    <property type="protein sequence ID" value="MSD14612.1"/>
    <property type="molecule type" value="Genomic_DNA"/>
</dbReference>
<keyword evidence="2" id="KW-0378">Hydrolase</keyword>
<dbReference type="AlphaFoldDB" id="A0A844DUJ6"/>
<feature type="domain" description="Putative restriction endonuclease" evidence="1">
    <location>
        <begin position="5"/>
        <end position="57"/>
    </location>
</feature>
<dbReference type="GO" id="GO:0004519">
    <property type="term" value="F:endonuclease activity"/>
    <property type="evidence" value="ECO:0007669"/>
    <property type="project" value="UniProtKB-KW"/>
</dbReference>
<evidence type="ECO:0000259" key="1">
    <source>
        <dbReference type="Pfam" id="PF05685"/>
    </source>
</evidence>
<dbReference type="PANTHER" id="PTHR34107:SF4">
    <property type="entry name" value="SLL1222 PROTEIN"/>
    <property type="match status" value="1"/>
</dbReference>
<dbReference type="PANTHER" id="PTHR34107">
    <property type="entry name" value="SLL0198 PROTEIN-RELATED"/>
    <property type="match status" value="1"/>
</dbReference>
<comment type="caution">
    <text evidence="2">The sequence shown here is derived from an EMBL/GenBank/DDBJ whole genome shotgun (WGS) entry which is preliminary data.</text>
</comment>
<protein>
    <submittedName>
        <fullName evidence="2">Uma2 family endonuclease</fullName>
    </submittedName>
</protein>
<dbReference type="SUPFAM" id="SSF52980">
    <property type="entry name" value="Restriction endonuclease-like"/>
    <property type="match status" value="1"/>
</dbReference>
<keyword evidence="2" id="KW-0540">Nuclease</keyword>
<dbReference type="OrthoDB" id="9808428at2"/>
<accession>A0A844DUJ6</accession>
<evidence type="ECO:0000313" key="2">
    <source>
        <dbReference type="EMBL" id="MSD14612.1"/>
    </source>
</evidence>
<evidence type="ECO:0000313" key="3">
    <source>
        <dbReference type="Proteomes" id="UP000431304"/>
    </source>
</evidence>
<dbReference type="RefSeq" id="WP_055289525.1">
    <property type="nucleotide sequence ID" value="NZ_CYYA01000004.1"/>
</dbReference>
<dbReference type="Proteomes" id="UP000431304">
    <property type="component" value="Unassembled WGS sequence"/>
</dbReference>
<gene>
    <name evidence="2" type="ORF">GKE72_00670</name>
</gene>
<dbReference type="CDD" id="cd06260">
    <property type="entry name" value="DUF820-like"/>
    <property type="match status" value="1"/>
</dbReference>
<dbReference type="Gene3D" id="3.90.1570.10">
    <property type="entry name" value="tt1808, chain A"/>
    <property type="match status" value="1"/>
</dbReference>
<reference evidence="2 3" key="1">
    <citation type="journal article" date="2019" name="Nat. Med.">
        <title>A library of human gut bacterial isolates paired with longitudinal multiomics data enables mechanistic microbiome research.</title>
        <authorList>
            <person name="Poyet M."/>
            <person name="Groussin M."/>
            <person name="Gibbons S.M."/>
            <person name="Avila-Pacheco J."/>
            <person name="Jiang X."/>
            <person name="Kearney S.M."/>
            <person name="Perrotta A.R."/>
            <person name="Berdy B."/>
            <person name="Zhao S."/>
            <person name="Lieberman T.D."/>
            <person name="Swanson P.K."/>
            <person name="Smith M."/>
            <person name="Roesemann S."/>
            <person name="Alexander J.E."/>
            <person name="Rich S.A."/>
            <person name="Livny J."/>
            <person name="Vlamakis H."/>
            <person name="Clish C."/>
            <person name="Bullock K."/>
            <person name="Deik A."/>
            <person name="Scott J."/>
            <person name="Pierce K.A."/>
            <person name="Xavier R.J."/>
            <person name="Alm E.J."/>
        </authorList>
    </citation>
    <scope>NUCLEOTIDE SEQUENCE [LARGE SCALE GENOMIC DNA]</scope>
    <source>
        <strain evidence="2 3">BIOML-A3</strain>
    </source>
</reference>
<name>A0A844DUJ6_EUBRA</name>
<dbReference type="InterPro" id="IPR008538">
    <property type="entry name" value="Uma2"/>
</dbReference>
<dbReference type="Pfam" id="PF05685">
    <property type="entry name" value="Uma2"/>
    <property type="match status" value="1"/>
</dbReference>
<keyword evidence="2" id="KW-0255">Endonuclease</keyword>
<dbReference type="InterPro" id="IPR012296">
    <property type="entry name" value="Nuclease_put_TT1808"/>
</dbReference>
<organism evidence="2 3">
    <name type="scientific">Eubacterium ramulus</name>
    <dbReference type="NCBI Taxonomy" id="39490"/>
    <lineage>
        <taxon>Bacteria</taxon>
        <taxon>Bacillati</taxon>
        <taxon>Bacillota</taxon>
        <taxon>Clostridia</taxon>
        <taxon>Eubacteriales</taxon>
        <taxon>Eubacteriaceae</taxon>
        <taxon>Eubacterium</taxon>
    </lineage>
</organism>
<sequence>MSDRGCEGAPDLVIEVVSPSSRRMDYNIKNALYASVGVREYRIVDPAKERTTIYYYEQDAAPMIIPFHQEVISGIYKNLKIKIADLL</sequence>
<proteinExistence type="predicted"/>